<dbReference type="SUPFAM" id="SSF103473">
    <property type="entry name" value="MFS general substrate transporter"/>
    <property type="match status" value="1"/>
</dbReference>
<evidence type="ECO:0000313" key="2">
    <source>
        <dbReference type="EMBL" id="CAE8590884.1"/>
    </source>
</evidence>
<gene>
    <name evidence="2" type="ORF">PGLA1383_LOCUS9592</name>
</gene>
<dbReference type="Proteomes" id="UP000654075">
    <property type="component" value="Unassembled WGS sequence"/>
</dbReference>
<reference evidence="2" key="1">
    <citation type="submission" date="2021-02" db="EMBL/GenBank/DDBJ databases">
        <authorList>
            <person name="Dougan E. K."/>
            <person name="Rhodes N."/>
            <person name="Thang M."/>
            <person name="Chan C."/>
        </authorList>
    </citation>
    <scope>NUCLEOTIDE SEQUENCE</scope>
</reference>
<feature type="transmembrane region" description="Helical" evidence="1">
    <location>
        <begin position="33"/>
        <end position="51"/>
    </location>
</feature>
<proteinExistence type="predicted"/>
<organism evidence="2 3">
    <name type="scientific">Polarella glacialis</name>
    <name type="common">Dinoflagellate</name>
    <dbReference type="NCBI Taxonomy" id="89957"/>
    <lineage>
        <taxon>Eukaryota</taxon>
        <taxon>Sar</taxon>
        <taxon>Alveolata</taxon>
        <taxon>Dinophyceae</taxon>
        <taxon>Suessiales</taxon>
        <taxon>Suessiaceae</taxon>
        <taxon>Polarella</taxon>
    </lineage>
</organism>
<dbReference type="AlphaFoldDB" id="A0A813DZN0"/>
<feature type="transmembrane region" description="Helical" evidence="1">
    <location>
        <begin position="95"/>
        <end position="115"/>
    </location>
</feature>
<evidence type="ECO:0000256" key="1">
    <source>
        <dbReference type="SAM" id="Phobius"/>
    </source>
</evidence>
<name>A0A813DZN0_POLGL</name>
<dbReference type="InterPro" id="IPR036259">
    <property type="entry name" value="MFS_trans_sf"/>
</dbReference>
<keyword evidence="1" id="KW-1133">Transmembrane helix</keyword>
<accession>A0A813DZN0</accession>
<keyword evidence="1" id="KW-0812">Transmembrane</keyword>
<sequence>NLVAGNQAAALVLLPLVGAMVSVVGLRTMLVTTSLLPLAGALALVLGPALLPVEMDASWCWRPGLLCLALASTVAPVLPLVLVPANTRACGRAFGLLDSLFGLGQAASTIAFGALRRKGGFDLAHSSY</sequence>
<keyword evidence="1" id="KW-0472">Membrane</keyword>
<dbReference type="EMBL" id="CAJNNV010004533">
    <property type="protein sequence ID" value="CAE8590884.1"/>
    <property type="molecule type" value="Genomic_DNA"/>
</dbReference>
<feature type="transmembrane region" description="Helical" evidence="1">
    <location>
        <begin position="6"/>
        <end position="26"/>
    </location>
</feature>
<feature type="transmembrane region" description="Helical" evidence="1">
    <location>
        <begin position="63"/>
        <end position="83"/>
    </location>
</feature>
<comment type="caution">
    <text evidence="2">The sequence shown here is derived from an EMBL/GenBank/DDBJ whole genome shotgun (WGS) entry which is preliminary data.</text>
</comment>
<evidence type="ECO:0000313" key="3">
    <source>
        <dbReference type="Proteomes" id="UP000654075"/>
    </source>
</evidence>
<protein>
    <submittedName>
        <fullName evidence="2">Uncharacterized protein</fullName>
    </submittedName>
</protein>
<keyword evidence="3" id="KW-1185">Reference proteome</keyword>
<feature type="non-terminal residue" evidence="2">
    <location>
        <position position="128"/>
    </location>
</feature>